<accession>A0A089QFJ3</accession>
<dbReference type="RefSeq" id="WP_052399093.1">
    <property type="nucleotide sequence ID" value="NZ_CP007649.1"/>
</dbReference>
<dbReference type="InterPro" id="IPR011055">
    <property type="entry name" value="Dup_hybrid_motif"/>
</dbReference>
<keyword evidence="3" id="KW-0614">Plasmid</keyword>
<dbReference type="EMBL" id="CP007649">
    <property type="protein sequence ID" value="AIR11799.1"/>
    <property type="molecule type" value="Genomic_DNA"/>
</dbReference>
<evidence type="ECO:0000313" key="4">
    <source>
        <dbReference type="Proteomes" id="UP000029488"/>
    </source>
</evidence>
<evidence type="ECO:0000259" key="2">
    <source>
        <dbReference type="Pfam" id="PF01551"/>
    </source>
</evidence>
<dbReference type="SUPFAM" id="SSF51261">
    <property type="entry name" value="Duplicated hybrid motif"/>
    <property type="match status" value="1"/>
</dbReference>
<dbReference type="Pfam" id="PF01551">
    <property type="entry name" value="Peptidase_M23"/>
    <property type="match status" value="1"/>
</dbReference>
<dbReference type="CDD" id="cd12797">
    <property type="entry name" value="M23_peptidase"/>
    <property type="match status" value="1"/>
</dbReference>
<protein>
    <submittedName>
        <fullName evidence="3">Peptidase/phage lysin</fullName>
    </submittedName>
</protein>
<dbReference type="AlphaFoldDB" id="A0A089QFJ3"/>
<evidence type="ECO:0000256" key="1">
    <source>
        <dbReference type="SAM" id="MobiDB-lite"/>
    </source>
</evidence>
<dbReference type="KEGG" id="lsj:LSJ_4022"/>
<feature type="compositionally biased region" description="Low complexity" evidence="1">
    <location>
        <begin position="48"/>
        <end position="69"/>
    </location>
</feature>
<sequence length="513" mass="55742">MKDIYKKLTRIIGLVSIIILVEFQQITPVYALGESGFVIKNKCETPTDDSNSNNNKSDSSGESDNNNPNVHPDVSIDFDENTPAPIGRKNAKKLAQAVAKAGEKLYNIKIDPGLIYGQWVKESGPDLNANPPLNNEAHNLGGLSGTPPAWLAKQGVTTGSKHAEDSGIYMNFPNYKLYGEAYISGYIPSVPLALKAVNYTGGKVSSDQMSKYVNVLHEHGYFTDTNIAGYISGVQAGYAQYYNVDDVASDIGVATTDKDDEESECGGDSGAVSGDWNWPFPDVGEGSFMDGQLFGTHPGNGRTNSYHDGLDFGSVDHPGSEVHAIHGGKVIKVSYAAGLDCYVVTKGDDNLSIVYQEFTKSKSNVKVKEGDTVKTGDIIGIRDSSHLHISITKMPFDLAISHPWDSSGGWLDPLETIREGIKKGGSSKSSSTSGLSAKEDEARKFIIAHESGGNYSARNPNNPTVYGAYQLKLAYLKGDLSKENQDRTAQSYMKERYGTWVKAKEFWVANNWW</sequence>
<dbReference type="InterPro" id="IPR016047">
    <property type="entry name" value="M23ase_b-sheet_dom"/>
</dbReference>
<proteinExistence type="predicted"/>
<reference evidence="3 4" key="1">
    <citation type="journal article" date="2014" name="BMC Genomics">
        <title>Unusual genome complexity in Lactobacillus salivarius JCM1046.</title>
        <authorList>
            <person name="Raftis E.J."/>
            <person name="Forde B.M."/>
            <person name="Claesson M.J."/>
            <person name="O'Toole P.W."/>
        </authorList>
    </citation>
    <scope>NUCLEOTIDE SEQUENCE [LARGE SCALE GENOMIC DNA]</scope>
    <source>
        <strain evidence="3 4">JCM1046</strain>
        <plasmid evidence="3 4">pLMP1046</plasmid>
    </source>
</reference>
<dbReference type="PANTHER" id="PTHR21666:SF270">
    <property type="entry name" value="MUREIN HYDROLASE ACTIVATOR ENVC"/>
    <property type="match status" value="1"/>
</dbReference>
<dbReference type="Proteomes" id="UP000029488">
    <property type="component" value="Plasmid pLMP1046"/>
</dbReference>
<name>A0A089QFJ3_9LACO</name>
<organism evidence="3 4">
    <name type="scientific">Ligilactobacillus salivarius</name>
    <dbReference type="NCBI Taxonomy" id="1624"/>
    <lineage>
        <taxon>Bacteria</taxon>
        <taxon>Bacillati</taxon>
        <taxon>Bacillota</taxon>
        <taxon>Bacilli</taxon>
        <taxon>Lactobacillales</taxon>
        <taxon>Lactobacillaceae</taxon>
        <taxon>Ligilactobacillus</taxon>
    </lineage>
</organism>
<dbReference type="GO" id="GO:0004222">
    <property type="term" value="F:metalloendopeptidase activity"/>
    <property type="evidence" value="ECO:0007669"/>
    <property type="project" value="TreeGrafter"/>
</dbReference>
<feature type="region of interest" description="Disordered" evidence="1">
    <location>
        <begin position="256"/>
        <end position="276"/>
    </location>
</feature>
<dbReference type="Gene3D" id="2.70.70.10">
    <property type="entry name" value="Glucose Permease (Domain IIA)"/>
    <property type="match status" value="1"/>
</dbReference>
<gene>
    <name evidence="3" type="ORF">LSJ_4022</name>
</gene>
<feature type="domain" description="M23ase beta-sheet core" evidence="2">
    <location>
        <begin position="306"/>
        <end position="391"/>
    </location>
</feature>
<geneLocation type="plasmid" evidence="3 4">
    <name>pLMP1046</name>
</geneLocation>
<dbReference type="InterPro" id="IPR050570">
    <property type="entry name" value="Cell_wall_metabolism_enzyme"/>
</dbReference>
<feature type="region of interest" description="Disordered" evidence="1">
    <location>
        <begin position="43"/>
        <end position="87"/>
    </location>
</feature>
<dbReference type="PANTHER" id="PTHR21666">
    <property type="entry name" value="PEPTIDASE-RELATED"/>
    <property type="match status" value="1"/>
</dbReference>
<evidence type="ECO:0000313" key="3">
    <source>
        <dbReference type="EMBL" id="AIR11799.1"/>
    </source>
</evidence>